<dbReference type="EMBL" id="FOCP01000057">
    <property type="protein sequence ID" value="SEN76164.1"/>
    <property type="molecule type" value="Genomic_DNA"/>
</dbReference>
<evidence type="ECO:0000313" key="3">
    <source>
        <dbReference type="Proteomes" id="UP000199459"/>
    </source>
</evidence>
<accession>A0A1H8J5U8</accession>
<feature type="domain" description="AAA+ ATPase" evidence="1">
    <location>
        <begin position="124"/>
        <end position="245"/>
    </location>
</feature>
<evidence type="ECO:0000259" key="1">
    <source>
        <dbReference type="SMART" id="SM00382"/>
    </source>
</evidence>
<dbReference type="InterPro" id="IPR027417">
    <property type="entry name" value="P-loop_NTPase"/>
</dbReference>
<dbReference type="Proteomes" id="UP000199459">
    <property type="component" value="Unassembled WGS sequence"/>
</dbReference>
<dbReference type="OrthoDB" id="8150723at2"/>
<proteinExistence type="predicted"/>
<dbReference type="Pfam" id="PF01695">
    <property type="entry name" value="IstB_IS21"/>
    <property type="match status" value="1"/>
</dbReference>
<dbReference type="AlphaFoldDB" id="A0A1H8J5U8"/>
<dbReference type="GO" id="GO:0006260">
    <property type="term" value="P:DNA replication"/>
    <property type="evidence" value="ECO:0007669"/>
    <property type="project" value="TreeGrafter"/>
</dbReference>
<sequence length="263" mass="29621">MANTKQSSQREHGLTQLSDFLHDGRTVLVAKNSLFPVLETRFCEKHGEYPINKQDESGEVRYFPGGCPKCQKIADSERLLTDCNIAKRFLGCTFENFVADTDLKVSIVAKCREYADKFAEYHEKGGCMLLCGDPGTGKNHLATAVCRQVLDSGYSVLRIKAAEYLDEYWSKGFDQRDGWLKALAKVDLLMIDEIGRSSDAKAAKDAFFRLIDARYENQLPTLMATNLDREGMIEVLGCAAYDRLTQGGSIRLTLNWESYRNQV</sequence>
<name>A0A1H8J5U8_9PROT</name>
<evidence type="ECO:0000313" key="2">
    <source>
        <dbReference type="EMBL" id="SEN76164.1"/>
    </source>
</evidence>
<organism evidence="2 3">
    <name type="scientific">Nitrosomonas marina</name>
    <dbReference type="NCBI Taxonomy" id="917"/>
    <lineage>
        <taxon>Bacteria</taxon>
        <taxon>Pseudomonadati</taxon>
        <taxon>Pseudomonadota</taxon>
        <taxon>Betaproteobacteria</taxon>
        <taxon>Nitrosomonadales</taxon>
        <taxon>Nitrosomonadaceae</taxon>
        <taxon>Nitrosomonas</taxon>
    </lineage>
</organism>
<dbReference type="InterPro" id="IPR003593">
    <property type="entry name" value="AAA+_ATPase"/>
</dbReference>
<dbReference type="SUPFAM" id="SSF52540">
    <property type="entry name" value="P-loop containing nucleoside triphosphate hydrolases"/>
    <property type="match status" value="1"/>
</dbReference>
<protein>
    <submittedName>
        <fullName evidence="2">DNA replication protein DnaC</fullName>
    </submittedName>
</protein>
<gene>
    <name evidence="2" type="ORF">SAMN05216325_1573</name>
</gene>
<dbReference type="PANTHER" id="PTHR30050:SF4">
    <property type="entry name" value="ATP-BINDING PROTEIN RV3427C IN INSERTION SEQUENCE-RELATED"/>
    <property type="match status" value="1"/>
</dbReference>
<dbReference type="SMART" id="SM00382">
    <property type="entry name" value="AAA"/>
    <property type="match status" value="1"/>
</dbReference>
<dbReference type="CDD" id="cd00009">
    <property type="entry name" value="AAA"/>
    <property type="match status" value="1"/>
</dbReference>
<dbReference type="PANTHER" id="PTHR30050">
    <property type="entry name" value="CHROMOSOMAL REPLICATION INITIATOR PROTEIN DNAA"/>
    <property type="match status" value="1"/>
</dbReference>
<dbReference type="RefSeq" id="WP_090634987.1">
    <property type="nucleotide sequence ID" value="NZ_FOCP01000057.1"/>
</dbReference>
<dbReference type="Gene3D" id="3.40.50.300">
    <property type="entry name" value="P-loop containing nucleotide triphosphate hydrolases"/>
    <property type="match status" value="1"/>
</dbReference>
<dbReference type="GO" id="GO:0005524">
    <property type="term" value="F:ATP binding"/>
    <property type="evidence" value="ECO:0007669"/>
    <property type="project" value="InterPro"/>
</dbReference>
<dbReference type="InterPro" id="IPR002611">
    <property type="entry name" value="IstB_ATP-bd"/>
</dbReference>
<reference evidence="2 3" key="1">
    <citation type="submission" date="2016-10" db="EMBL/GenBank/DDBJ databases">
        <authorList>
            <person name="de Groot N.N."/>
        </authorList>
    </citation>
    <scope>NUCLEOTIDE SEQUENCE [LARGE SCALE GENOMIC DNA]</scope>
    <source>
        <strain evidence="2 3">Nm22</strain>
    </source>
</reference>